<gene>
    <name evidence="11 13" type="primary">gatB</name>
    <name evidence="13" type="ORF">G9U51_07985</name>
</gene>
<dbReference type="SMART" id="SM00845">
    <property type="entry name" value="GatB_Yqey"/>
    <property type="match status" value="1"/>
</dbReference>
<evidence type="ECO:0000313" key="14">
    <source>
        <dbReference type="Proteomes" id="UP000744769"/>
    </source>
</evidence>
<evidence type="ECO:0000256" key="3">
    <source>
        <dbReference type="ARBA" id="ARBA00016923"/>
    </source>
</evidence>
<evidence type="ECO:0000259" key="12">
    <source>
        <dbReference type="SMART" id="SM00845"/>
    </source>
</evidence>
<dbReference type="Pfam" id="PF02934">
    <property type="entry name" value="GatB_N"/>
    <property type="match status" value="1"/>
</dbReference>
<dbReference type="NCBIfam" id="NF004013">
    <property type="entry name" value="PRK05477.1-3"/>
    <property type="match status" value="1"/>
</dbReference>
<dbReference type="InterPro" id="IPR006075">
    <property type="entry name" value="Asn/Gln-tRNA_Trfase_suB/E_cat"/>
</dbReference>
<keyword evidence="4 11" id="KW-0436">Ligase</keyword>
<dbReference type="SUPFAM" id="SSF55931">
    <property type="entry name" value="Glutamine synthetase/guanido kinase"/>
    <property type="match status" value="1"/>
</dbReference>
<dbReference type="PROSITE" id="PS01234">
    <property type="entry name" value="GATB"/>
    <property type="match status" value="1"/>
</dbReference>
<sequence>MSITDEVVDYDEALAAYDPVLGLEVHVELNTATKMFCGCATGFGAEPNTQVCPVCLGLPGALPVVNEKGVEAAIRIGLALNCSIADWCRFARKNYFYPDMPKNFQTSQYDEPIAFDGYLDVELEDGSTYRVEIERAHMEEDTGKSLHVGGSTGRIQGAEYSLVDYNRAGIPLIEIVTKPLTGTGAKAPLVAKAYVAALRDLLKALNVSDVRMEQGSMRCDANVSIMPKGAEKFGTRTETKNVNSLRSVERAVRYEISRQAAVLNAGGSILQETRHWHEDTGVTTSGRPKSDADDYRYFPEPDLVPIAPSRAEVDRLRETLPEPPAQRRKRLQSAWGYSDLEMRDVVNAGAVDLIEQTVEAGASPAGARKWWSGELARRANAEGKTVSDFGVTPAHVAELDGLVKAGRLNDSMARQVMDGVIAGEGTPTQVADTRGLELVQDDSALEAAVDKVIAANEPIAAKVRDGKLNAAGALIGQVMKEMKGQADAAKARELILAKLAPDAS</sequence>
<evidence type="ECO:0000256" key="7">
    <source>
        <dbReference type="ARBA" id="ARBA00022917"/>
    </source>
</evidence>
<evidence type="ECO:0000256" key="8">
    <source>
        <dbReference type="ARBA" id="ARBA00024799"/>
    </source>
</evidence>
<dbReference type="EMBL" id="JAAOIV010000005">
    <property type="protein sequence ID" value="NHN55714.1"/>
    <property type="molecule type" value="Genomic_DNA"/>
</dbReference>
<dbReference type="NCBIfam" id="NF004014">
    <property type="entry name" value="PRK05477.1-4"/>
    <property type="match status" value="1"/>
</dbReference>
<keyword evidence="6 11" id="KW-0067">ATP-binding</keyword>
<dbReference type="RefSeq" id="WP_166195762.1">
    <property type="nucleotide sequence ID" value="NZ_JAAOIV010000005.1"/>
</dbReference>
<accession>A0A967EAB6</accession>
<protein>
    <recommendedName>
        <fullName evidence="3 11">Aspartyl/glutamyl-tRNA(Asn/Gln) amidotransferase subunit B</fullName>
        <shortName evidence="11">Asp/Glu-ADT subunit B</shortName>
        <ecNumber evidence="11">6.3.5.-</ecNumber>
    </recommendedName>
</protein>
<dbReference type="HAMAP" id="MF_00121">
    <property type="entry name" value="GatB"/>
    <property type="match status" value="1"/>
</dbReference>
<evidence type="ECO:0000313" key="13">
    <source>
        <dbReference type="EMBL" id="NHN55714.1"/>
    </source>
</evidence>
<evidence type="ECO:0000256" key="4">
    <source>
        <dbReference type="ARBA" id="ARBA00022598"/>
    </source>
</evidence>
<dbReference type="NCBIfam" id="TIGR00133">
    <property type="entry name" value="gatB"/>
    <property type="match status" value="1"/>
</dbReference>
<evidence type="ECO:0000256" key="5">
    <source>
        <dbReference type="ARBA" id="ARBA00022741"/>
    </source>
</evidence>
<evidence type="ECO:0000256" key="6">
    <source>
        <dbReference type="ARBA" id="ARBA00022840"/>
    </source>
</evidence>
<dbReference type="NCBIfam" id="NF004012">
    <property type="entry name" value="PRK05477.1-2"/>
    <property type="match status" value="1"/>
</dbReference>
<dbReference type="InterPro" id="IPR004413">
    <property type="entry name" value="GatB"/>
</dbReference>
<dbReference type="PANTHER" id="PTHR11659">
    <property type="entry name" value="GLUTAMYL-TRNA GLN AMIDOTRANSFERASE SUBUNIT B MITOCHONDRIAL AND PROKARYOTIC PET112-RELATED"/>
    <property type="match status" value="1"/>
</dbReference>
<comment type="caution">
    <text evidence="13">The sequence shown here is derived from an EMBL/GenBank/DDBJ whole genome shotgun (WGS) entry which is preliminary data.</text>
</comment>
<dbReference type="GO" id="GO:0050567">
    <property type="term" value="F:glutaminyl-tRNA synthase (glutamine-hydrolyzing) activity"/>
    <property type="evidence" value="ECO:0007669"/>
    <property type="project" value="UniProtKB-UniRule"/>
</dbReference>
<comment type="catalytic activity">
    <reaction evidence="10 11">
        <text>L-glutamyl-tRNA(Gln) + L-glutamine + ATP + H2O = L-glutaminyl-tRNA(Gln) + L-glutamate + ADP + phosphate + H(+)</text>
        <dbReference type="Rhea" id="RHEA:17521"/>
        <dbReference type="Rhea" id="RHEA-COMP:9681"/>
        <dbReference type="Rhea" id="RHEA-COMP:9684"/>
        <dbReference type="ChEBI" id="CHEBI:15377"/>
        <dbReference type="ChEBI" id="CHEBI:15378"/>
        <dbReference type="ChEBI" id="CHEBI:29985"/>
        <dbReference type="ChEBI" id="CHEBI:30616"/>
        <dbReference type="ChEBI" id="CHEBI:43474"/>
        <dbReference type="ChEBI" id="CHEBI:58359"/>
        <dbReference type="ChEBI" id="CHEBI:78520"/>
        <dbReference type="ChEBI" id="CHEBI:78521"/>
        <dbReference type="ChEBI" id="CHEBI:456216"/>
    </reaction>
</comment>
<dbReference type="GO" id="GO:0070681">
    <property type="term" value="P:glutaminyl-tRNAGln biosynthesis via transamidation"/>
    <property type="evidence" value="ECO:0007669"/>
    <property type="project" value="TreeGrafter"/>
</dbReference>
<evidence type="ECO:0000256" key="11">
    <source>
        <dbReference type="HAMAP-Rule" id="MF_00121"/>
    </source>
</evidence>
<organism evidence="13 14">
    <name type="scientific">Metallococcus carri</name>
    <dbReference type="NCBI Taxonomy" id="1656884"/>
    <lineage>
        <taxon>Bacteria</taxon>
        <taxon>Bacillati</taxon>
        <taxon>Actinomycetota</taxon>
        <taxon>Actinomycetes</taxon>
        <taxon>Micrococcales</taxon>
        <taxon>Dermacoccaceae</taxon>
        <taxon>Metallococcus</taxon>
    </lineage>
</organism>
<comment type="similarity">
    <text evidence="1 11">Belongs to the GatB/GatE family. GatB subfamily.</text>
</comment>
<proteinExistence type="inferred from homology"/>
<feature type="domain" description="Asn/Gln amidotransferase" evidence="12">
    <location>
        <begin position="352"/>
        <end position="499"/>
    </location>
</feature>
<keyword evidence="7 11" id="KW-0648">Protein biosynthesis</keyword>
<dbReference type="Gene3D" id="1.10.10.410">
    <property type="match status" value="1"/>
</dbReference>
<dbReference type="AlphaFoldDB" id="A0A967EAB6"/>
<evidence type="ECO:0000256" key="2">
    <source>
        <dbReference type="ARBA" id="ARBA00011123"/>
    </source>
</evidence>
<comment type="subunit">
    <text evidence="2 11">Heterotrimer of A, B and C subunits.</text>
</comment>
<keyword evidence="14" id="KW-1185">Reference proteome</keyword>
<dbReference type="Pfam" id="PF02637">
    <property type="entry name" value="GatB_Yqey"/>
    <property type="match status" value="1"/>
</dbReference>
<dbReference type="InterPro" id="IPR017958">
    <property type="entry name" value="Gln-tRNA_amidoTrfase_suB_CS"/>
</dbReference>
<dbReference type="InterPro" id="IPR003789">
    <property type="entry name" value="Asn/Gln_tRNA_amidoTrase-B-like"/>
</dbReference>
<evidence type="ECO:0000256" key="9">
    <source>
        <dbReference type="ARBA" id="ARBA00047380"/>
    </source>
</evidence>
<dbReference type="EC" id="6.3.5.-" evidence="11"/>
<dbReference type="GO" id="GO:0006412">
    <property type="term" value="P:translation"/>
    <property type="evidence" value="ECO:0007669"/>
    <property type="project" value="UniProtKB-UniRule"/>
</dbReference>
<comment type="catalytic activity">
    <reaction evidence="9 11">
        <text>L-aspartyl-tRNA(Asn) + L-glutamine + ATP + H2O = L-asparaginyl-tRNA(Asn) + L-glutamate + ADP + phosphate + 2 H(+)</text>
        <dbReference type="Rhea" id="RHEA:14513"/>
        <dbReference type="Rhea" id="RHEA-COMP:9674"/>
        <dbReference type="Rhea" id="RHEA-COMP:9677"/>
        <dbReference type="ChEBI" id="CHEBI:15377"/>
        <dbReference type="ChEBI" id="CHEBI:15378"/>
        <dbReference type="ChEBI" id="CHEBI:29985"/>
        <dbReference type="ChEBI" id="CHEBI:30616"/>
        <dbReference type="ChEBI" id="CHEBI:43474"/>
        <dbReference type="ChEBI" id="CHEBI:58359"/>
        <dbReference type="ChEBI" id="CHEBI:78515"/>
        <dbReference type="ChEBI" id="CHEBI:78516"/>
        <dbReference type="ChEBI" id="CHEBI:456216"/>
    </reaction>
</comment>
<name>A0A967EAB6_9MICO</name>
<keyword evidence="5 11" id="KW-0547">Nucleotide-binding</keyword>
<dbReference type="PANTHER" id="PTHR11659:SF0">
    <property type="entry name" value="GLUTAMYL-TRNA(GLN) AMIDOTRANSFERASE SUBUNIT B, MITOCHONDRIAL"/>
    <property type="match status" value="1"/>
</dbReference>
<dbReference type="InterPro" id="IPR014746">
    <property type="entry name" value="Gln_synth/guanido_kin_cat_dom"/>
</dbReference>
<evidence type="ECO:0000256" key="1">
    <source>
        <dbReference type="ARBA" id="ARBA00005306"/>
    </source>
</evidence>
<dbReference type="GO" id="GO:0005524">
    <property type="term" value="F:ATP binding"/>
    <property type="evidence" value="ECO:0007669"/>
    <property type="project" value="UniProtKB-KW"/>
</dbReference>
<comment type="function">
    <text evidence="8 11">Allows the formation of correctly charged Asn-tRNA(Asn) or Gln-tRNA(Gln) through the transamidation of misacylated Asp-tRNA(Asn) or Glu-tRNA(Gln) in organisms which lack either or both of asparaginyl-tRNA or glutaminyl-tRNA synthetases. The reaction takes place in the presence of glutamine and ATP through an activated phospho-Asp-tRNA(Asn) or phospho-Glu-tRNA(Gln).</text>
</comment>
<dbReference type="Proteomes" id="UP000744769">
    <property type="component" value="Unassembled WGS sequence"/>
</dbReference>
<dbReference type="SUPFAM" id="SSF89095">
    <property type="entry name" value="GatB/YqeY motif"/>
    <property type="match status" value="1"/>
</dbReference>
<dbReference type="InterPro" id="IPR023168">
    <property type="entry name" value="GatB_Yqey_C_2"/>
</dbReference>
<dbReference type="InterPro" id="IPR018027">
    <property type="entry name" value="Asn/Gln_amidotransferase"/>
</dbReference>
<dbReference type="InterPro" id="IPR017959">
    <property type="entry name" value="Asn/Gln-tRNA_amidoTrfase_suB/E"/>
</dbReference>
<reference evidence="13" key="1">
    <citation type="submission" date="2020-03" db="EMBL/GenBank/DDBJ databases">
        <title>Draft sequencing of Calidifontibacter sp. DB0510.</title>
        <authorList>
            <person name="Kim D.-U."/>
        </authorList>
    </citation>
    <scope>NUCLEOTIDE SEQUENCE</scope>
    <source>
        <strain evidence="13">DB0510</strain>
    </source>
</reference>
<evidence type="ECO:0000256" key="10">
    <source>
        <dbReference type="ARBA" id="ARBA00047913"/>
    </source>
</evidence>